<dbReference type="Proteomes" id="UP000597444">
    <property type="component" value="Unassembled WGS sequence"/>
</dbReference>
<proteinExistence type="predicted"/>
<name>A0A8J3N9Z2_9CHLR</name>
<evidence type="ECO:0000313" key="2">
    <source>
        <dbReference type="EMBL" id="GHO99842.1"/>
    </source>
</evidence>
<evidence type="ECO:0000256" key="1">
    <source>
        <dbReference type="SAM" id="MobiDB-lite"/>
    </source>
</evidence>
<feature type="compositionally biased region" description="Basic residues" evidence="1">
    <location>
        <begin position="1"/>
        <end position="12"/>
    </location>
</feature>
<reference evidence="2" key="1">
    <citation type="submission" date="2020-10" db="EMBL/GenBank/DDBJ databases">
        <title>Taxonomic study of unclassified bacteria belonging to the class Ktedonobacteria.</title>
        <authorList>
            <person name="Yabe S."/>
            <person name="Wang C.M."/>
            <person name="Zheng Y."/>
            <person name="Sakai Y."/>
            <person name="Cavaletti L."/>
            <person name="Monciardini P."/>
            <person name="Donadio S."/>
        </authorList>
    </citation>
    <scope>NUCLEOTIDE SEQUENCE</scope>
    <source>
        <strain evidence="2">ID150040</strain>
    </source>
</reference>
<organism evidence="2 3">
    <name type="scientific">Reticulibacter mediterranei</name>
    <dbReference type="NCBI Taxonomy" id="2778369"/>
    <lineage>
        <taxon>Bacteria</taxon>
        <taxon>Bacillati</taxon>
        <taxon>Chloroflexota</taxon>
        <taxon>Ktedonobacteria</taxon>
        <taxon>Ktedonobacterales</taxon>
        <taxon>Reticulibacteraceae</taxon>
        <taxon>Reticulibacter</taxon>
    </lineage>
</organism>
<comment type="caution">
    <text evidence="2">The sequence shown here is derived from an EMBL/GenBank/DDBJ whole genome shotgun (WGS) entry which is preliminary data.</text>
</comment>
<accession>A0A8J3N9Z2</accession>
<evidence type="ECO:0000313" key="3">
    <source>
        <dbReference type="Proteomes" id="UP000597444"/>
    </source>
</evidence>
<sequence>MAKQKNQVRKNRMQGPAWLSRASVYTPIPGHPDRRGRAPLYEEQTAGSKKEAEEKAKRALRYRVTQAVGAAAWNQVEKEVTFKTRRLS</sequence>
<dbReference type="EMBL" id="BNJK01000002">
    <property type="protein sequence ID" value="GHO99842.1"/>
    <property type="molecule type" value="Genomic_DNA"/>
</dbReference>
<feature type="region of interest" description="Disordered" evidence="1">
    <location>
        <begin position="1"/>
        <end position="55"/>
    </location>
</feature>
<gene>
    <name evidence="2" type="ORF">KSF_098900</name>
</gene>
<dbReference type="AlphaFoldDB" id="A0A8J3N9Z2"/>
<dbReference type="RefSeq" id="WP_220210458.1">
    <property type="nucleotide sequence ID" value="NZ_BNJK01000002.1"/>
</dbReference>
<keyword evidence="3" id="KW-1185">Reference proteome</keyword>
<protein>
    <submittedName>
        <fullName evidence="2">Uncharacterized protein</fullName>
    </submittedName>
</protein>